<keyword evidence="8" id="KW-0969">Cilium</keyword>
<dbReference type="GO" id="GO:0050482">
    <property type="term" value="P:arachidonate secretion"/>
    <property type="evidence" value="ECO:0007669"/>
    <property type="project" value="InterPro"/>
</dbReference>
<dbReference type="Pfam" id="PF05826">
    <property type="entry name" value="Phospholip_A2_2"/>
    <property type="match status" value="1"/>
</dbReference>
<evidence type="ECO:0000313" key="16">
    <source>
        <dbReference type="Proteomes" id="UP000319801"/>
    </source>
</evidence>
<evidence type="ECO:0000256" key="3">
    <source>
        <dbReference type="ARBA" id="ARBA00004514"/>
    </source>
</evidence>
<comment type="subcellular location">
    <subcellularLocation>
        <location evidence="1">Cell projection</location>
        <location evidence="1">Cilium</location>
    </subcellularLocation>
    <subcellularLocation>
        <location evidence="2">Cytoplasm</location>
        <location evidence="2">Cytoskeleton</location>
        <location evidence="2">Microtubule organizing center</location>
        <location evidence="2">Centrosome</location>
    </subcellularLocation>
    <subcellularLocation>
        <location evidence="3">Cytoplasm</location>
        <location evidence="3">Cytosol</location>
    </subcellularLocation>
</comment>
<evidence type="ECO:0000256" key="9">
    <source>
        <dbReference type="ARBA" id="ARBA00023212"/>
    </source>
</evidence>
<keyword evidence="4" id="KW-0813">Transport</keyword>
<dbReference type="GO" id="GO:0015031">
    <property type="term" value="P:protein transport"/>
    <property type="evidence" value="ECO:0007669"/>
    <property type="project" value="UniProtKB-KW"/>
</dbReference>
<evidence type="ECO:0000256" key="7">
    <source>
        <dbReference type="ARBA" id="ARBA00023054"/>
    </source>
</evidence>
<sequence>MGDLADGSVVPAFMKNPLELGVEDVYDISYVIGKDLLKINRGGQEVSDLQFKIVRVLEMFEMLVSSFNLSLEELRMERDNLKGQLERLVSGSHGNSNNVIGPDMLVVDMKDPNRPRFTMQELKEVLQERNQLKAQLLVTQEELQLYKCGNLRQSESNMMEVDLSSFPLDPPHAVPPNENKEHFKDARSTIQKLALIPDTSDQEFFCLHTKSKFGRSQCTFLRRSSVSVLFYWTLWTADHRVEECSISKEPSLIQNYITVCHEEGTWNLQKITSMRFNITLLLDPGSPCEFRPVALGNFRRYFNTNYHVNSGFIIRQKRAWILPGTLWCGHGSRADKYEQLGMFARVDRCCREHDHCDHIIRPFTVNFGIFNPTLFTISHCNCDHRFKQCLLDINDTVSNLVGYTFFNLLKPHCFELIQKRRCTKMNWIGM</sequence>
<reference evidence="15 16" key="1">
    <citation type="journal article" date="2019" name="Genome Biol. Evol.">
        <title>Whole-Genome Sequencing of the Giant Devil Catfish, Bagarius yarrelli.</title>
        <authorList>
            <person name="Jiang W."/>
            <person name="Lv Y."/>
            <person name="Cheng L."/>
            <person name="Yang K."/>
            <person name="Chao B."/>
            <person name="Wang X."/>
            <person name="Li Y."/>
            <person name="Pan X."/>
            <person name="You X."/>
            <person name="Zhang Y."/>
            <person name="Yang J."/>
            <person name="Li J."/>
            <person name="Zhang X."/>
            <person name="Liu S."/>
            <person name="Sun C."/>
            <person name="Yang J."/>
            <person name="Shi Q."/>
        </authorList>
    </citation>
    <scope>NUCLEOTIDE SEQUENCE [LARGE SCALE GENOMIC DNA]</scope>
    <source>
        <strain evidence="15">JWS20170419001</strain>
        <tissue evidence="15">Muscle</tissue>
    </source>
</reference>
<keyword evidence="16" id="KW-1185">Reference proteome</keyword>
<dbReference type="GO" id="GO:0006644">
    <property type="term" value="P:phospholipid metabolic process"/>
    <property type="evidence" value="ECO:0007669"/>
    <property type="project" value="InterPro"/>
</dbReference>
<evidence type="ECO:0000256" key="10">
    <source>
        <dbReference type="ARBA" id="ARBA00023273"/>
    </source>
</evidence>
<dbReference type="OrthoDB" id="10069524at2759"/>
<dbReference type="InterPro" id="IPR016090">
    <property type="entry name" value="PLA2-like_dom"/>
</dbReference>
<feature type="domain" description="RH2" evidence="14">
    <location>
        <begin position="114"/>
        <end position="193"/>
    </location>
</feature>
<dbReference type="GO" id="GO:0005829">
    <property type="term" value="C:cytosol"/>
    <property type="evidence" value="ECO:0007669"/>
    <property type="project" value="UniProtKB-SubCell"/>
</dbReference>
<dbReference type="Pfam" id="PF11461">
    <property type="entry name" value="RILP"/>
    <property type="match status" value="1"/>
</dbReference>
<evidence type="ECO:0000256" key="6">
    <source>
        <dbReference type="ARBA" id="ARBA00022927"/>
    </source>
</evidence>
<keyword evidence="6" id="KW-0653">Protein transport</keyword>
<dbReference type="PROSITE" id="PS51777">
    <property type="entry name" value="RH2"/>
    <property type="match status" value="1"/>
</dbReference>
<dbReference type="Pfam" id="PF09744">
    <property type="entry name" value="RH1"/>
    <property type="match status" value="1"/>
</dbReference>
<dbReference type="PROSITE" id="PS51776">
    <property type="entry name" value="RH1"/>
    <property type="match status" value="1"/>
</dbReference>
<comment type="caution">
    <text evidence="15">The sequence shown here is derived from an EMBL/GenBank/DDBJ whole genome shotgun (WGS) entry which is preliminary data.</text>
</comment>
<protein>
    <recommendedName>
        <fullName evidence="11">RILP-like protein 2</fullName>
    </recommendedName>
</protein>
<evidence type="ECO:0000259" key="13">
    <source>
        <dbReference type="PROSITE" id="PS51776"/>
    </source>
</evidence>
<evidence type="ECO:0000256" key="12">
    <source>
        <dbReference type="SAM" id="Coils"/>
    </source>
</evidence>
<dbReference type="EMBL" id="VCAZ01000130">
    <property type="protein sequence ID" value="TSW08318.1"/>
    <property type="molecule type" value="Genomic_DNA"/>
</dbReference>
<dbReference type="InterPro" id="IPR021563">
    <property type="entry name" value="RILP_dimer"/>
</dbReference>
<evidence type="ECO:0000256" key="5">
    <source>
        <dbReference type="ARBA" id="ARBA00022490"/>
    </source>
</evidence>
<dbReference type="InterPro" id="IPR034744">
    <property type="entry name" value="RH2"/>
</dbReference>
<dbReference type="PANTHER" id="PTHR12253">
    <property type="entry name" value="RH14732P"/>
    <property type="match status" value="1"/>
</dbReference>
<dbReference type="Gene3D" id="1.20.58.1770">
    <property type="match status" value="1"/>
</dbReference>
<dbReference type="Proteomes" id="UP000319801">
    <property type="component" value="Unassembled WGS sequence"/>
</dbReference>
<dbReference type="GO" id="GO:0046983">
    <property type="term" value="F:protein dimerization activity"/>
    <property type="evidence" value="ECO:0007669"/>
    <property type="project" value="InterPro"/>
</dbReference>
<dbReference type="AlphaFoldDB" id="A0A556V5Y7"/>
<evidence type="ECO:0000256" key="2">
    <source>
        <dbReference type="ARBA" id="ARBA00004300"/>
    </source>
</evidence>
<evidence type="ECO:0000256" key="4">
    <source>
        <dbReference type="ARBA" id="ARBA00022448"/>
    </source>
</evidence>
<keyword evidence="10" id="KW-0966">Cell projection</keyword>
<evidence type="ECO:0000256" key="1">
    <source>
        <dbReference type="ARBA" id="ARBA00004138"/>
    </source>
</evidence>
<evidence type="ECO:0000256" key="11">
    <source>
        <dbReference type="ARBA" id="ARBA00040819"/>
    </source>
</evidence>
<keyword evidence="7 12" id="KW-0175">Coiled coil</keyword>
<proteinExistence type="predicted"/>
<dbReference type="InterPro" id="IPR034743">
    <property type="entry name" value="RH1"/>
</dbReference>
<dbReference type="CDD" id="cd04704">
    <property type="entry name" value="PLA2_bee_venom_like"/>
    <property type="match status" value="1"/>
</dbReference>
<dbReference type="GO" id="GO:0004623">
    <property type="term" value="F:phospholipase A2 activity"/>
    <property type="evidence" value="ECO:0007669"/>
    <property type="project" value="InterPro"/>
</dbReference>
<dbReference type="CDD" id="cd14445">
    <property type="entry name" value="RILP-like"/>
    <property type="match status" value="1"/>
</dbReference>
<dbReference type="SUPFAM" id="SSF161256">
    <property type="entry name" value="RILP dimerisation region"/>
    <property type="match status" value="1"/>
</dbReference>
<dbReference type="Gene3D" id="6.10.230.10">
    <property type="match status" value="1"/>
</dbReference>
<evidence type="ECO:0000259" key="14">
    <source>
        <dbReference type="PROSITE" id="PS51777"/>
    </source>
</evidence>
<dbReference type="FunFam" id="1.20.58.1770:FF:000003">
    <property type="entry name" value="RILP-like protein 2 isoform X1"/>
    <property type="match status" value="1"/>
</dbReference>
<dbReference type="GO" id="GO:0005813">
    <property type="term" value="C:centrosome"/>
    <property type="evidence" value="ECO:0007669"/>
    <property type="project" value="UniProtKB-SubCell"/>
</dbReference>
<dbReference type="Gene3D" id="1.20.90.10">
    <property type="entry name" value="Phospholipase A2 domain"/>
    <property type="match status" value="1"/>
</dbReference>
<feature type="coiled-coil region" evidence="12">
    <location>
        <begin position="64"/>
        <end position="91"/>
    </location>
</feature>
<keyword evidence="5" id="KW-0963">Cytoplasm</keyword>
<dbReference type="GO" id="GO:0005929">
    <property type="term" value="C:cilium"/>
    <property type="evidence" value="ECO:0007669"/>
    <property type="project" value="UniProtKB-SubCell"/>
</dbReference>
<keyword evidence="9" id="KW-0206">Cytoskeleton</keyword>
<dbReference type="InterPro" id="IPR036444">
    <property type="entry name" value="PLipase_A2_dom_sf"/>
</dbReference>
<accession>A0A556V5Y7</accession>
<gene>
    <name evidence="15" type="ORF">Baya_13514</name>
</gene>
<organism evidence="15 16">
    <name type="scientific">Bagarius yarrelli</name>
    <name type="common">Goonch</name>
    <name type="synonym">Bagrus yarrelli</name>
    <dbReference type="NCBI Taxonomy" id="175774"/>
    <lineage>
        <taxon>Eukaryota</taxon>
        <taxon>Metazoa</taxon>
        <taxon>Chordata</taxon>
        <taxon>Craniata</taxon>
        <taxon>Vertebrata</taxon>
        <taxon>Euteleostomi</taxon>
        <taxon>Actinopterygii</taxon>
        <taxon>Neopterygii</taxon>
        <taxon>Teleostei</taxon>
        <taxon>Ostariophysi</taxon>
        <taxon>Siluriformes</taxon>
        <taxon>Sisoridae</taxon>
        <taxon>Sisorinae</taxon>
        <taxon>Bagarius</taxon>
    </lineage>
</organism>
<dbReference type="SUPFAM" id="SSF48619">
    <property type="entry name" value="Phospholipase A2, PLA2"/>
    <property type="match status" value="1"/>
</dbReference>
<feature type="domain" description="RH1" evidence="13">
    <location>
        <begin position="8"/>
        <end position="91"/>
    </location>
</feature>
<evidence type="ECO:0000313" key="15">
    <source>
        <dbReference type="EMBL" id="TSW08318.1"/>
    </source>
</evidence>
<name>A0A556V5Y7_BAGYA</name>
<evidence type="ECO:0000256" key="8">
    <source>
        <dbReference type="ARBA" id="ARBA00023069"/>
    </source>
</evidence>